<dbReference type="SUPFAM" id="SSF88713">
    <property type="entry name" value="Glycoside hydrolase/deacetylase"/>
    <property type="match status" value="1"/>
</dbReference>
<dbReference type="Proteomes" id="UP000184831">
    <property type="component" value="Unassembled WGS sequence"/>
</dbReference>
<dbReference type="GO" id="GO:0005975">
    <property type="term" value="P:carbohydrate metabolic process"/>
    <property type="evidence" value="ECO:0007669"/>
    <property type="project" value="InterPro"/>
</dbReference>
<protein>
    <submittedName>
        <fullName evidence="2">Polysaccharide deacetylase</fullName>
    </submittedName>
</protein>
<dbReference type="InterPro" id="IPR011330">
    <property type="entry name" value="Glyco_hydro/deAcase_b/a-brl"/>
</dbReference>
<dbReference type="EMBL" id="FSQE01000008">
    <property type="protein sequence ID" value="SIN30654.1"/>
    <property type="molecule type" value="Genomic_DNA"/>
</dbReference>
<evidence type="ECO:0000313" key="3">
    <source>
        <dbReference type="Proteomes" id="UP000184831"/>
    </source>
</evidence>
<gene>
    <name evidence="2" type="ORF">SAMEA2152244_03876</name>
</gene>
<dbReference type="RefSeq" id="WP_005113337.1">
    <property type="nucleotide sequence ID" value="NZ_AP028613.1"/>
</dbReference>
<dbReference type="InterPro" id="IPR002509">
    <property type="entry name" value="NODB_dom"/>
</dbReference>
<sequence length="280" mass="30194">MRQTGWGPDGRRAAACITFDHLGEAAEIQIGALPPDTVVGAHPSVTHCLPALLAALAERSTACTFYVETWNYAHYPRALESILEHGHEIGWHGWLHEPWSKSTGSAIADSIAESLNAFERTGIRPRGARPPGGLLGDHSLDLLAQAGFDHVSLAGTRSGLQDGLALLPFAWSTVDGSYYFDSFAKLRVPPGEHAVGAPGLLAAYDRYLDETVASGGLATFVFHVPWQDQPDRVGAVVNLIDRIADDSRIWLASAGEIADWMRAHPDSVPAVQHVDELPAW</sequence>
<proteinExistence type="predicted"/>
<feature type="domain" description="NodB homology" evidence="1">
    <location>
        <begin position="46"/>
        <end position="149"/>
    </location>
</feature>
<evidence type="ECO:0000313" key="2">
    <source>
        <dbReference type="EMBL" id="SIN30654.1"/>
    </source>
</evidence>
<name>A0AB74FGJ3_9MYCO</name>
<dbReference type="PANTHER" id="PTHR10587">
    <property type="entry name" value="GLYCOSYL TRANSFERASE-RELATED"/>
    <property type="match status" value="1"/>
</dbReference>
<organism evidence="2 3">
    <name type="scientific">Mycobacteroides abscessus subsp. abscessus</name>
    <dbReference type="NCBI Taxonomy" id="1185650"/>
    <lineage>
        <taxon>Bacteria</taxon>
        <taxon>Bacillati</taxon>
        <taxon>Actinomycetota</taxon>
        <taxon>Actinomycetes</taxon>
        <taxon>Mycobacteriales</taxon>
        <taxon>Mycobacteriaceae</taxon>
        <taxon>Mycobacteroides</taxon>
        <taxon>Mycobacteroides abscessus</taxon>
    </lineage>
</organism>
<comment type="caution">
    <text evidence="2">The sequence shown here is derived from an EMBL/GenBank/DDBJ whole genome shotgun (WGS) entry which is preliminary data.</text>
</comment>
<dbReference type="Pfam" id="PF01522">
    <property type="entry name" value="Polysacc_deac_1"/>
    <property type="match status" value="1"/>
</dbReference>
<reference evidence="2 3" key="1">
    <citation type="submission" date="2016-11" db="EMBL/GenBank/DDBJ databases">
        <authorList>
            <consortium name="Pathogen Informatics"/>
        </authorList>
    </citation>
    <scope>NUCLEOTIDE SEQUENCE [LARGE SCALE GENOMIC DNA]</scope>
    <source>
        <strain evidence="2 3">696</strain>
    </source>
</reference>
<evidence type="ECO:0000259" key="1">
    <source>
        <dbReference type="Pfam" id="PF01522"/>
    </source>
</evidence>
<dbReference type="GeneID" id="93377863"/>
<dbReference type="InterPro" id="IPR050248">
    <property type="entry name" value="Polysacc_deacetylase_ArnD"/>
</dbReference>
<accession>A0AB74FGJ3</accession>
<dbReference type="CDD" id="cd10942">
    <property type="entry name" value="CE4_u11"/>
    <property type="match status" value="1"/>
</dbReference>
<dbReference type="Gene3D" id="3.20.20.370">
    <property type="entry name" value="Glycoside hydrolase/deacetylase"/>
    <property type="match status" value="1"/>
</dbReference>
<dbReference type="AlphaFoldDB" id="A0AB74FGJ3"/>
<dbReference type="GO" id="GO:0016810">
    <property type="term" value="F:hydrolase activity, acting on carbon-nitrogen (but not peptide) bonds"/>
    <property type="evidence" value="ECO:0007669"/>
    <property type="project" value="InterPro"/>
</dbReference>